<comment type="caution">
    <text evidence="1">The sequence shown here is derived from an EMBL/GenBank/DDBJ whole genome shotgun (WGS) entry which is preliminary data.</text>
</comment>
<reference evidence="1 2" key="1">
    <citation type="journal article" date="2018" name="New Phytol.">
        <title>Phylogenomics of Endogonaceae and evolution of mycorrhizas within Mucoromycota.</title>
        <authorList>
            <person name="Chang Y."/>
            <person name="Desiro A."/>
            <person name="Na H."/>
            <person name="Sandor L."/>
            <person name="Lipzen A."/>
            <person name="Clum A."/>
            <person name="Barry K."/>
            <person name="Grigoriev I.V."/>
            <person name="Martin F.M."/>
            <person name="Stajich J.E."/>
            <person name="Smith M.E."/>
            <person name="Bonito G."/>
            <person name="Spatafora J.W."/>
        </authorList>
    </citation>
    <scope>NUCLEOTIDE SEQUENCE [LARGE SCALE GENOMIC DNA]</scope>
    <source>
        <strain evidence="1 2">GMNB39</strain>
    </source>
</reference>
<dbReference type="EMBL" id="RBNI01000491">
    <property type="protein sequence ID" value="RUP51767.1"/>
    <property type="molecule type" value="Genomic_DNA"/>
</dbReference>
<sequence length="207" mass="23176">MELIRWSYGLLRLTLIKHSNVVYTHTLRDIQDVVNNCQQAVSQAGNNHQILPLLPRKFGFQRQAGHSDNPVHGRADLVTHIGKELGLGPVSKLSGLARLRVLLNRITKRVDHLVYLSLETVHLTRSLNGDKTGEVAIRCGGGNLGEGSNLRGEGASHDVDYKRNRSLESSEVFPELTIQQWSSKSAKANYHCLLNRPKFLRHPLPLQ</sequence>
<gene>
    <name evidence="1" type="ORF">BC936DRAFT_146081</name>
</gene>
<dbReference type="AlphaFoldDB" id="A0A433DLT1"/>
<keyword evidence="2" id="KW-1185">Reference proteome</keyword>
<name>A0A433DLT1_9FUNG</name>
<accession>A0A433DLT1</accession>
<organism evidence="1 2">
    <name type="scientific">Jimgerdemannia flammicorona</name>
    <dbReference type="NCBI Taxonomy" id="994334"/>
    <lineage>
        <taxon>Eukaryota</taxon>
        <taxon>Fungi</taxon>
        <taxon>Fungi incertae sedis</taxon>
        <taxon>Mucoromycota</taxon>
        <taxon>Mucoromycotina</taxon>
        <taxon>Endogonomycetes</taxon>
        <taxon>Endogonales</taxon>
        <taxon>Endogonaceae</taxon>
        <taxon>Jimgerdemannia</taxon>
    </lineage>
</organism>
<evidence type="ECO:0000313" key="1">
    <source>
        <dbReference type="EMBL" id="RUP51767.1"/>
    </source>
</evidence>
<dbReference type="AntiFam" id="ANF00201">
    <property type="entry name" value="Shadow ORF (opposite gacS)"/>
</dbReference>
<dbReference type="Proteomes" id="UP000268093">
    <property type="component" value="Unassembled WGS sequence"/>
</dbReference>
<evidence type="ECO:0000313" key="2">
    <source>
        <dbReference type="Proteomes" id="UP000268093"/>
    </source>
</evidence>
<proteinExistence type="predicted"/>
<protein>
    <submittedName>
        <fullName evidence="1">Uncharacterized protein</fullName>
    </submittedName>
</protein>